<gene>
    <name evidence="2" type="ORF">CIPAW_12G004200</name>
</gene>
<evidence type="ECO:0000313" key="2">
    <source>
        <dbReference type="EMBL" id="KAG6632811.1"/>
    </source>
</evidence>
<organism evidence="2 3">
    <name type="scientific">Carya illinoinensis</name>
    <name type="common">Pecan</name>
    <dbReference type="NCBI Taxonomy" id="32201"/>
    <lineage>
        <taxon>Eukaryota</taxon>
        <taxon>Viridiplantae</taxon>
        <taxon>Streptophyta</taxon>
        <taxon>Embryophyta</taxon>
        <taxon>Tracheophyta</taxon>
        <taxon>Spermatophyta</taxon>
        <taxon>Magnoliopsida</taxon>
        <taxon>eudicotyledons</taxon>
        <taxon>Gunneridae</taxon>
        <taxon>Pentapetalae</taxon>
        <taxon>rosids</taxon>
        <taxon>fabids</taxon>
        <taxon>Fagales</taxon>
        <taxon>Juglandaceae</taxon>
        <taxon>Carya</taxon>
    </lineage>
</organism>
<protein>
    <submittedName>
        <fullName evidence="2">Uncharacterized protein</fullName>
    </submittedName>
</protein>
<feature type="region of interest" description="Disordered" evidence="1">
    <location>
        <begin position="87"/>
        <end position="110"/>
    </location>
</feature>
<name>A0A8T1NT20_CARIL</name>
<dbReference type="AlphaFoldDB" id="A0A8T1NT20"/>
<accession>A0A8T1NT20</accession>
<proteinExistence type="predicted"/>
<dbReference type="Proteomes" id="UP000811609">
    <property type="component" value="Chromosome 12"/>
</dbReference>
<evidence type="ECO:0000256" key="1">
    <source>
        <dbReference type="SAM" id="MobiDB-lite"/>
    </source>
</evidence>
<sequence length="110" mass="12412">MGIRESITQPPRWAYQPQRNREARDYLYSGTCFLQCHRSSGGGRRRRWMGRINLGIFEQVGLGQVMNTRESGESLCDLPGVWRRGRGVSGGCARRWSPDDGGGSCNSKYL</sequence>
<comment type="caution">
    <text evidence="2">The sequence shown here is derived from an EMBL/GenBank/DDBJ whole genome shotgun (WGS) entry which is preliminary data.</text>
</comment>
<keyword evidence="3" id="KW-1185">Reference proteome</keyword>
<reference evidence="2" key="1">
    <citation type="submission" date="2020-12" db="EMBL/GenBank/DDBJ databases">
        <title>WGS assembly of Carya illinoinensis cv. Pawnee.</title>
        <authorList>
            <person name="Platts A."/>
            <person name="Shu S."/>
            <person name="Wright S."/>
            <person name="Barry K."/>
            <person name="Edger P."/>
            <person name="Pires J.C."/>
            <person name="Schmutz J."/>
        </authorList>
    </citation>
    <scope>NUCLEOTIDE SEQUENCE</scope>
    <source>
        <tissue evidence="2">Leaf</tissue>
    </source>
</reference>
<evidence type="ECO:0000313" key="3">
    <source>
        <dbReference type="Proteomes" id="UP000811609"/>
    </source>
</evidence>
<dbReference type="EMBL" id="CM031820">
    <property type="protein sequence ID" value="KAG6632811.1"/>
    <property type="molecule type" value="Genomic_DNA"/>
</dbReference>